<dbReference type="EMBL" id="UOEQ01000329">
    <property type="protein sequence ID" value="VAW21202.1"/>
    <property type="molecule type" value="Genomic_DNA"/>
</dbReference>
<dbReference type="GO" id="GO:0016787">
    <property type="term" value="F:hydrolase activity"/>
    <property type="evidence" value="ECO:0007669"/>
    <property type="project" value="UniProtKB-KW"/>
</dbReference>
<evidence type="ECO:0000259" key="3">
    <source>
        <dbReference type="PROSITE" id="PS51462"/>
    </source>
</evidence>
<dbReference type="PROSITE" id="PS00893">
    <property type="entry name" value="NUDIX_BOX"/>
    <property type="match status" value="1"/>
</dbReference>
<dbReference type="PANTHER" id="PTHR43046">
    <property type="entry name" value="GDP-MANNOSE MANNOSYL HYDROLASE"/>
    <property type="match status" value="1"/>
</dbReference>
<sequence>MVLSFLNGKRKFNYRVAGIIIRNNHVLVCREDDQDYVFLPGGRVEFGEASDGALRREIEEELGCEGEIGQLVFSVENFFDLEGERYHELAKYYRVKLLDDFPFETQKPCRIAQDEGHELKFYWIEIDEQALKAINLLPQWIRGRFDNLPEHPQHLIIDEIKT</sequence>
<feature type="domain" description="Nudix hydrolase" evidence="3">
    <location>
        <begin position="11"/>
        <end position="149"/>
    </location>
</feature>
<accession>A0A3B0U3W0</accession>
<evidence type="ECO:0000313" key="4">
    <source>
        <dbReference type="EMBL" id="VAW21202.1"/>
    </source>
</evidence>
<dbReference type="InterPro" id="IPR000086">
    <property type="entry name" value="NUDIX_hydrolase_dom"/>
</dbReference>
<dbReference type="Gene3D" id="3.90.79.10">
    <property type="entry name" value="Nucleoside Triphosphate Pyrophosphohydrolase"/>
    <property type="match status" value="1"/>
</dbReference>
<dbReference type="InterPro" id="IPR015797">
    <property type="entry name" value="NUDIX_hydrolase-like_dom_sf"/>
</dbReference>
<dbReference type="AlphaFoldDB" id="A0A3B0U3W0"/>
<dbReference type="PANTHER" id="PTHR43046:SF14">
    <property type="entry name" value="MUTT_NUDIX FAMILY PROTEIN"/>
    <property type="match status" value="1"/>
</dbReference>
<dbReference type="SUPFAM" id="SSF55811">
    <property type="entry name" value="Nudix"/>
    <property type="match status" value="1"/>
</dbReference>
<dbReference type="InterPro" id="IPR020084">
    <property type="entry name" value="NUDIX_hydrolase_CS"/>
</dbReference>
<protein>
    <recommendedName>
        <fullName evidence="3">Nudix hydrolase domain-containing protein</fullName>
    </recommendedName>
</protein>
<dbReference type="CDD" id="cd04688">
    <property type="entry name" value="NUDIX_Hydrolase"/>
    <property type="match status" value="1"/>
</dbReference>
<reference evidence="4" key="1">
    <citation type="submission" date="2018-06" db="EMBL/GenBank/DDBJ databases">
        <authorList>
            <person name="Zhirakovskaya E."/>
        </authorList>
    </citation>
    <scope>NUCLEOTIDE SEQUENCE</scope>
</reference>
<organism evidence="4">
    <name type="scientific">hydrothermal vent metagenome</name>
    <dbReference type="NCBI Taxonomy" id="652676"/>
    <lineage>
        <taxon>unclassified sequences</taxon>
        <taxon>metagenomes</taxon>
        <taxon>ecological metagenomes</taxon>
    </lineage>
</organism>
<evidence type="ECO:0000256" key="1">
    <source>
        <dbReference type="ARBA" id="ARBA00001946"/>
    </source>
</evidence>
<comment type="cofactor">
    <cofactor evidence="1">
        <name>Mg(2+)</name>
        <dbReference type="ChEBI" id="CHEBI:18420"/>
    </cofactor>
</comment>
<evidence type="ECO:0000256" key="2">
    <source>
        <dbReference type="ARBA" id="ARBA00022801"/>
    </source>
</evidence>
<keyword evidence="2" id="KW-0378">Hydrolase</keyword>
<dbReference type="PROSITE" id="PS51462">
    <property type="entry name" value="NUDIX"/>
    <property type="match status" value="1"/>
</dbReference>
<name>A0A3B0U3W0_9ZZZZ</name>
<proteinExistence type="predicted"/>
<dbReference type="Pfam" id="PF00293">
    <property type="entry name" value="NUDIX"/>
    <property type="match status" value="1"/>
</dbReference>
<gene>
    <name evidence="4" type="ORF">MNBD_ALPHA11-1136</name>
</gene>